<sequence>TDNLIYTSDLNSGGTIPGTNIIGSAPDGAHDSPTDGYVEGTTHIYAGQTAGSISLSQTNFLDQFPATPTNPTLCDGLGNCFDVIRENGQTVSGGQQLPGYAAGYVIKDPPYSIATNSGQGDTNECADFYVEWHAIDGPISESGLGDLIGVDEELDYDPDGDQTLGDGTDFDRIWSLEEVTVTNMELNCGFNYPIFGDVSDESSLNGCTGQVVQGHEGHMWDETNCAAYGNLKTYNCAMFESTQDDAYLGDDSDHDYNGTNGRLILKFDPMCTHDIMVRHVMLEFIEVGAGAESCLSDYG</sequence>
<organism evidence="1">
    <name type="scientific">marine metagenome</name>
    <dbReference type="NCBI Taxonomy" id="408172"/>
    <lineage>
        <taxon>unclassified sequences</taxon>
        <taxon>metagenomes</taxon>
        <taxon>ecological metagenomes</taxon>
    </lineage>
</organism>
<gene>
    <name evidence="1" type="ORF">METZ01_LOCUS377559</name>
</gene>
<evidence type="ECO:0000313" key="1">
    <source>
        <dbReference type="EMBL" id="SVD24705.1"/>
    </source>
</evidence>
<dbReference type="EMBL" id="UINC01138634">
    <property type="protein sequence ID" value="SVD24705.1"/>
    <property type="molecule type" value="Genomic_DNA"/>
</dbReference>
<protein>
    <submittedName>
        <fullName evidence="1">Uncharacterized protein</fullName>
    </submittedName>
</protein>
<feature type="non-terminal residue" evidence="1">
    <location>
        <position position="1"/>
    </location>
</feature>
<accession>A0A382TSJ6</accession>
<proteinExistence type="predicted"/>
<dbReference type="AlphaFoldDB" id="A0A382TSJ6"/>
<name>A0A382TSJ6_9ZZZZ</name>
<reference evidence="1" key="1">
    <citation type="submission" date="2018-05" db="EMBL/GenBank/DDBJ databases">
        <authorList>
            <person name="Lanie J.A."/>
            <person name="Ng W.-L."/>
            <person name="Kazmierczak K.M."/>
            <person name="Andrzejewski T.M."/>
            <person name="Davidsen T.M."/>
            <person name="Wayne K.J."/>
            <person name="Tettelin H."/>
            <person name="Glass J.I."/>
            <person name="Rusch D."/>
            <person name="Podicherti R."/>
            <person name="Tsui H.-C.T."/>
            <person name="Winkler M.E."/>
        </authorList>
    </citation>
    <scope>NUCLEOTIDE SEQUENCE</scope>
</reference>
<feature type="non-terminal residue" evidence="1">
    <location>
        <position position="299"/>
    </location>
</feature>